<feature type="chain" id="PRO_5046547394" description="PKD domain-containing protein" evidence="2">
    <location>
        <begin position="27"/>
        <end position="404"/>
    </location>
</feature>
<dbReference type="RefSeq" id="WP_267566435.1">
    <property type="nucleotide sequence ID" value="NZ_JAPNTZ010000010.1"/>
</dbReference>
<organism evidence="3 4">
    <name type="scientific">Paractinoplanes pyxinae</name>
    <dbReference type="NCBI Taxonomy" id="2997416"/>
    <lineage>
        <taxon>Bacteria</taxon>
        <taxon>Bacillati</taxon>
        <taxon>Actinomycetota</taxon>
        <taxon>Actinomycetes</taxon>
        <taxon>Micromonosporales</taxon>
        <taxon>Micromonosporaceae</taxon>
        <taxon>Paractinoplanes</taxon>
    </lineage>
</organism>
<evidence type="ECO:0000256" key="1">
    <source>
        <dbReference type="SAM" id="MobiDB-lite"/>
    </source>
</evidence>
<evidence type="ECO:0008006" key="5">
    <source>
        <dbReference type="Google" id="ProtNLM"/>
    </source>
</evidence>
<proteinExistence type="predicted"/>
<comment type="caution">
    <text evidence="3">The sequence shown here is derived from an EMBL/GenBank/DDBJ whole genome shotgun (WGS) entry which is preliminary data.</text>
</comment>
<keyword evidence="4" id="KW-1185">Reference proteome</keyword>
<evidence type="ECO:0000313" key="4">
    <source>
        <dbReference type="Proteomes" id="UP001151002"/>
    </source>
</evidence>
<feature type="region of interest" description="Disordered" evidence="1">
    <location>
        <begin position="358"/>
        <end position="378"/>
    </location>
</feature>
<dbReference type="EMBL" id="JAPNTZ010000010">
    <property type="protein sequence ID" value="MCY1142051.1"/>
    <property type="molecule type" value="Genomic_DNA"/>
</dbReference>
<feature type="signal peptide" evidence="2">
    <location>
        <begin position="1"/>
        <end position="26"/>
    </location>
</feature>
<accession>A0ABT4B6F1</accession>
<evidence type="ECO:0000313" key="3">
    <source>
        <dbReference type="EMBL" id="MCY1142051.1"/>
    </source>
</evidence>
<gene>
    <name evidence="3" type="ORF">OWR29_29000</name>
</gene>
<protein>
    <recommendedName>
        <fullName evidence="5">PKD domain-containing protein</fullName>
    </recommendedName>
</protein>
<name>A0ABT4B6F1_9ACTN</name>
<evidence type="ECO:0000256" key="2">
    <source>
        <dbReference type="SAM" id="SignalP"/>
    </source>
</evidence>
<keyword evidence="2" id="KW-0732">Signal</keyword>
<reference evidence="3" key="1">
    <citation type="submission" date="2022-11" db="EMBL/GenBank/DDBJ databases">
        <authorList>
            <person name="Somphong A."/>
            <person name="Phongsopitanun W."/>
        </authorList>
    </citation>
    <scope>NUCLEOTIDE SEQUENCE</scope>
    <source>
        <strain evidence="3">Pm04-4</strain>
    </source>
</reference>
<dbReference type="Proteomes" id="UP001151002">
    <property type="component" value="Unassembled WGS sequence"/>
</dbReference>
<sequence length="404" mass="43750">MHRRLGRTLFSLLVIAAIGLAQPAVAQAAADVDTAPPSVESAEYFTDKSAPIETRGSFQFAPGEGVTDVVSYLYNFDNGDDTTLEAAADGTAVLPWTPTREGRWTLTVRSVTRAGVVSDPNVRGFSILSHSPVVTIYPSEDAGVGRPVRVEFLSELDGVTGFVYRYDGGRWKSVDEGYVSLVDIIASRAGSTELVVRAKLPSGKLSPATRLSIWTPDSPLVELTGPYGSTAIVGVPMTVKVAPAVKHVKQYLYWGLESREEKPVKARYDGTVRLPWTPAEEGYNQVSFRSVTSGGQVSASRVLDMTVHPAVPIVQSSWNNTKPTGGVGVPGRVRFWSTIPAEHVKGFRWHVDDDPEQFTARYPTGPDTQTPYTPTHAGPNKLSVQIEFSDGRLGPVQEYAFLVA</sequence>